<reference evidence="8" key="1">
    <citation type="submission" date="2025-08" db="UniProtKB">
        <authorList>
            <consortium name="RefSeq"/>
        </authorList>
    </citation>
    <scope>IDENTIFICATION</scope>
    <source>
        <tissue evidence="8">Young leaves</tissue>
    </source>
</reference>
<evidence type="ECO:0000313" key="7">
    <source>
        <dbReference type="Proteomes" id="UP000504609"/>
    </source>
</evidence>
<feature type="domain" description="NAC" evidence="6">
    <location>
        <begin position="6"/>
        <end position="157"/>
    </location>
</feature>
<keyword evidence="2" id="KW-0805">Transcription regulation</keyword>
<keyword evidence="3" id="KW-0238">DNA-binding</keyword>
<dbReference type="KEGG" id="cmos:111441766"/>
<gene>
    <name evidence="8" type="primary">LOC111441766</name>
</gene>
<evidence type="ECO:0000256" key="5">
    <source>
        <dbReference type="ARBA" id="ARBA00023242"/>
    </source>
</evidence>
<sequence length="435" mass="50133">MDSSMFPFGYDFAPTDEELLIYYLFHKIVGDIVPSISLPVIDIYSHEPAMIWQQCGGMEDKDIYFFTTLKKKKSRIIRKVGLNGGTWSGESKGHKVFSSANNAPIGTIKRFHYETSGGVNANDDDCSWIMHEYTLDPTVLTNGFVHDSYVVCLIRKRILKKVRNTVSSTIQAPFVFNGPTTTQTDALYMDGVNKCPPAQMIESHDDIMFTNEFEEPLEELNAEHSDNIMFANELENQPEESNAEHSDHIMFANELENQLEELNAEHSDDIMFAKEIENQLEELNAEHYDDIMSANKFEKQPEELNAEHCHIEKDSSNDFECPLEQMMKLDDQSFENTMLVNEFEMQWDELNLEFPDLEINSSIDHSSQPVQIMELHDQLSSDDIIFASQLENQLEELNTDFPVLESIDHSRVRELKVAKNSEDNREGWERDQNEL</sequence>
<dbReference type="PANTHER" id="PTHR31989">
    <property type="entry name" value="NAC DOMAIN-CONTAINING PROTEIN 82-RELATED"/>
    <property type="match status" value="1"/>
</dbReference>
<name>A0A6J1F2C3_CUCMO</name>
<dbReference type="AlphaFoldDB" id="A0A6J1F2C3"/>
<evidence type="ECO:0000256" key="1">
    <source>
        <dbReference type="ARBA" id="ARBA00004123"/>
    </source>
</evidence>
<dbReference type="Proteomes" id="UP000504609">
    <property type="component" value="Unplaced"/>
</dbReference>
<protein>
    <submittedName>
        <fullName evidence="8">NAC domain-containing protein 12-like</fullName>
    </submittedName>
</protein>
<dbReference type="Pfam" id="PF02365">
    <property type="entry name" value="NAM"/>
    <property type="match status" value="1"/>
</dbReference>
<keyword evidence="7" id="KW-1185">Reference proteome</keyword>
<dbReference type="GO" id="GO:0005634">
    <property type="term" value="C:nucleus"/>
    <property type="evidence" value="ECO:0007669"/>
    <property type="project" value="UniProtKB-SubCell"/>
</dbReference>
<dbReference type="InterPro" id="IPR003441">
    <property type="entry name" value="NAC-dom"/>
</dbReference>
<accession>A0A6J1F2C3</accession>
<dbReference type="RefSeq" id="XP_022934631.1">
    <property type="nucleotide sequence ID" value="XM_023078863.1"/>
</dbReference>
<dbReference type="GO" id="GO:0003677">
    <property type="term" value="F:DNA binding"/>
    <property type="evidence" value="ECO:0007669"/>
    <property type="project" value="UniProtKB-KW"/>
</dbReference>
<dbReference type="SUPFAM" id="SSF101941">
    <property type="entry name" value="NAC domain"/>
    <property type="match status" value="1"/>
</dbReference>
<dbReference type="PROSITE" id="PS51005">
    <property type="entry name" value="NAC"/>
    <property type="match status" value="1"/>
</dbReference>
<comment type="subcellular location">
    <subcellularLocation>
        <location evidence="1">Nucleus</location>
    </subcellularLocation>
</comment>
<evidence type="ECO:0000313" key="8">
    <source>
        <dbReference type="RefSeq" id="XP_022934631.1"/>
    </source>
</evidence>
<organism evidence="7 8">
    <name type="scientific">Cucurbita moschata</name>
    <name type="common">Winter crookneck squash</name>
    <name type="synonym">Cucurbita pepo var. moschata</name>
    <dbReference type="NCBI Taxonomy" id="3662"/>
    <lineage>
        <taxon>Eukaryota</taxon>
        <taxon>Viridiplantae</taxon>
        <taxon>Streptophyta</taxon>
        <taxon>Embryophyta</taxon>
        <taxon>Tracheophyta</taxon>
        <taxon>Spermatophyta</taxon>
        <taxon>Magnoliopsida</taxon>
        <taxon>eudicotyledons</taxon>
        <taxon>Gunneridae</taxon>
        <taxon>Pentapetalae</taxon>
        <taxon>rosids</taxon>
        <taxon>fabids</taxon>
        <taxon>Cucurbitales</taxon>
        <taxon>Cucurbitaceae</taxon>
        <taxon>Cucurbiteae</taxon>
        <taxon>Cucurbita</taxon>
    </lineage>
</organism>
<evidence type="ECO:0000256" key="4">
    <source>
        <dbReference type="ARBA" id="ARBA00023163"/>
    </source>
</evidence>
<keyword evidence="5" id="KW-0539">Nucleus</keyword>
<keyword evidence="4" id="KW-0804">Transcription</keyword>
<dbReference type="GeneID" id="111441766"/>
<evidence type="ECO:0000259" key="6">
    <source>
        <dbReference type="PROSITE" id="PS51005"/>
    </source>
</evidence>
<dbReference type="Gene3D" id="2.170.150.80">
    <property type="entry name" value="NAC domain"/>
    <property type="match status" value="1"/>
</dbReference>
<dbReference type="GO" id="GO:0006355">
    <property type="term" value="P:regulation of DNA-templated transcription"/>
    <property type="evidence" value="ECO:0007669"/>
    <property type="project" value="InterPro"/>
</dbReference>
<dbReference type="InterPro" id="IPR036093">
    <property type="entry name" value="NAC_dom_sf"/>
</dbReference>
<proteinExistence type="predicted"/>
<evidence type="ECO:0000256" key="2">
    <source>
        <dbReference type="ARBA" id="ARBA00023015"/>
    </source>
</evidence>
<evidence type="ECO:0000256" key="3">
    <source>
        <dbReference type="ARBA" id="ARBA00023125"/>
    </source>
</evidence>